<accession>A0A7M7IV77</accession>
<dbReference type="PANTHER" id="PTHR11552">
    <property type="entry name" value="GLUCOSE-METHANOL-CHOLINE GMC OXIDOREDUCTASE"/>
    <property type="match status" value="1"/>
</dbReference>
<proteinExistence type="inferred from homology"/>
<dbReference type="PIRSF" id="PIRSF000137">
    <property type="entry name" value="Alcohol_oxidase"/>
    <property type="match status" value="1"/>
</dbReference>
<name>A0A7M7IV77_NASVI</name>
<feature type="binding site" evidence="3">
    <location>
        <position position="149"/>
    </location>
    <ligand>
        <name>FAD</name>
        <dbReference type="ChEBI" id="CHEBI:57692"/>
    </ligand>
</feature>
<dbReference type="GeneID" id="107982211"/>
<comment type="cofactor">
    <cofactor evidence="3">
        <name>FAD</name>
        <dbReference type="ChEBI" id="CHEBI:57692"/>
    </cofactor>
</comment>
<dbReference type="AlphaFoldDB" id="A0A7M7IV77"/>
<dbReference type="EnsemblMetazoa" id="XM_016990244">
    <property type="protein sequence ID" value="XP_016845733"/>
    <property type="gene ID" value="LOC107982211"/>
</dbReference>
<dbReference type="Pfam" id="PF00732">
    <property type="entry name" value="GMC_oxred_N"/>
    <property type="match status" value="1"/>
</dbReference>
<feature type="active site" description="Proton acceptor" evidence="2">
    <location>
        <position position="608"/>
    </location>
</feature>
<evidence type="ECO:0000313" key="6">
    <source>
        <dbReference type="EnsemblMetazoa" id="XP_016845733"/>
    </source>
</evidence>
<feature type="chain" id="PRO_5029865486" description="Glucose-methanol-choline oxidoreductase N-terminal domain-containing protein" evidence="4">
    <location>
        <begin position="20"/>
        <end position="632"/>
    </location>
</feature>
<keyword evidence="3" id="KW-0274">FAD</keyword>
<feature type="binding site" evidence="3">
    <location>
        <position position="598"/>
    </location>
    <ligand>
        <name>FAD</name>
        <dbReference type="ChEBI" id="CHEBI:57692"/>
    </ligand>
</feature>
<dbReference type="PROSITE" id="PS00624">
    <property type="entry name" value="GMC_OXRED_2"/>
    <property type="match status" value="1"/>
</dbReference>
<dbReference type="FunCoup" id="A0A7M7IV77">
    <property type="interactions" value="49"/>
</dbReference>
<comment type="similarity">
    <text evidence="1">Belongs to the GMC oxidoreductase family.</text>
</comment>
<dbReference type="InterPro" id="IPR007867">
    <property type="entry name" value="GMC_OxRtase_C"/>
</dbReference>
<dbReference type="RefSeq" id="XP_016845733.1">
    <property type="nucleotide sequence ID" value="XM_016990244.3"/>
</dbReference>
<dbReference type="InParanoid" id="A0A7M7IV77"/>
<keyword evidence="7" id="KW-1185">Reference proteome</keyword>
<dbReference type="SUPFAM" id="SSF54373">
    <property type="entry name" value="FAD-linked reductases, C-terminal domain"/>
    <property type="match status" value="1"/>
</dbReference>
<evidence type="ECO:0000256" key="4">
    <source>
        <dbReference type="SAM" id="SignalP"/>
    </source>
</evidence>
<evidence type="ECO:0000313" key="7">
    <source>
        <dbReference type="Proteomes" id="UP000002358"/>
    </source>
</evidence>
<dbReference type="Gene3D" id="3.30.560.10">
    <property type="entry name" value="Glucose Oxidase, domain 3"/>
    <property type="match status" value="1"/>
</dbReference>
<dbReference type="GO" id="GO:0016614">
    <property type="term" value="F:oxidoreductase activity, acting on CH-OH group of donors"/>
    <property type="evidence" value="ECO:0007669"/>
    <property type="project" value="InterPro"/>
</dbReference>
<reference evidence="6" key="1">
    <citation type="submission" date="2021-01" db="UniProtKB">
        <authorList>
            <consortium name="EnsemblMetazoa"/>
        </authorList>
    </citation>
    <scope>IDENTIFICATION</scope>
</reference>
<protein>
    <recommendedName>
        <fullName evidence="5">Glucose-methanol-choline oxidoreductase N-terminal domain-containing protein</fullName>
    </recommendedName>
</protein>
<keyword evidence="4" id="KW-0732">Signal</keyword>
<dbReference type="OrthoDB" id="269227at2759"/>
<evidence type="ECO:0000259" key="5">
    <source>
        <dbReference type="PROSITE" id="PS00624"/>
    </source>
</evidence>
<sequence length="632" mass="70964">MAKFILLSLACLAISTSYCLDSCSETEESLRKNLKDLIEGKLIFSDDQISHYKGALSDITPENESEYDFIVIGAGSAGATIASRLSEVEKATVLLIEAGIEEYPIMDIPAMPIPLQFSDQINWQYETESSDRYCLGMTDHKCKWPRGKVMGGSSVLNFMTATRGNRKDYDRWANSTADQSWSYKEMLQYLKKLEHFDAEGAGIDESFHNRNGPLHISTSLYYSNLAEAFIDGHKELGIPLTDYNGREQVGVAYSQINLKNRERWSVNRGYLYPAKGRKNLFLTRNSHVSKILIDDDTKSAYGVQFTKNNKIVEVRSKKEVILSAGAIGSPQILMLSGIGPAKHLHDLDIHVIKDSPVGENLMDHIAYGGLVFKVNDSETYTRSDIFDSENPVIRDYLNERKGPLTLAPAEVLSYLSVDSESLLSDYPDIELIFGSSSGILDARFSKALGISDKYQSQFLAHEFNQSTYMMWPIILRPKSRGQLLLRSKNPNDKPKLYANYLDDPKDVRVLIKGIRAAIQISKTKAFQKYGSELFDIPLPCNDFDFDSDAYWECALRTYSITIYHYTGTCKMGKRNDPTAVVDSDLRVIGIKGLRVADGSIMPEIVSAHTHIPIVAIGEKISDQIKKDWNFSL</sequence>
<organism evidence="6 7">
    <name type="scientific">Nasonia vitripennis</name>
    <name type="common">Parasitic wasp</name>
    <dbReference type="NCBI Taxonomy" id="7425"/>
    <lineage>
        <taxon>Eukaryota</taxon>
        <taxon>Metazoa</taxon>
        <taxon>Ecdysozoa</taxon>
        <taxon>Arthropoda</taxon>
        <taxon>Hexapoda</taxon>
        <taxon>Insecta</taxon>
        <taxon>Pterygota</taxon>
        <taxon>Neoptera</taxon>
        <taxon>Endopterygota</taxon>
        <taxon>Hymenoptera</taxon>
        <taxon>Apocrita</taxon>
        <taxon>Proctotrupomorpha</taxon>
        <taxon>Chalcidoidea</taxon>
        <taxon>Pteromalidae</taxon>
        <taxon>Pteromalinae</taxon>
        <taxon>Nasonia</taxon>
    </lineage>
</organism>
<dbReference type="Gene3D" id="3.50.50.60">
    <property type="entry name" value="FAD/NAD(P)-binding domain"/>
    <property type="match status" value="1"/>
</dbReference>
<dbReference type="InterPro" id="IPR012132">
    <property type="entry name" value="GMC_OxRdtase"/>
</dbReference>
<dbReference type="Proteomes" id="UP000002358">
    <property type="component" value="Chromosome 1"/>
</dbReference>
<evidence type="ECO:0000256" key="1">
    <source>
        <dbReference type="ARBA" id="ARBA00010790"/>
    </source>
</evidence>
<feature type="domain" description="Glucose-methanol-choline oxidoreductase N-terminal" evidence="5">
    <location>
        <begin position="325"/>
        <end position="339"/>
    </location>
</feature>
<dbReference type="SMR" id="A0A7M7IV77"/>
<dbReference type="Pfam" id="PF05199">
    <property type="entry name" value="GMC_oxred_C"/>
    <property type="match status" value="1"/>
</dbReference>
<evidence type="ECO:0000256" key="2">
    <source>
        <dbReference type="PIRSR" id="PIRSR000137-1"/>
    </source>
</evidence>
<evidence type="ECO:0000256" key="3">
    <source>
        <dbReference type="PIRSR" id="PIRSR000137-2"/>
    </source>
</evidence>
<dbReference type="KEGG" id="nvi:107982211"/>
<keyword evidence="3" id="KW-0285">Flavoprotein</keyword>
<dbReference type="PANTHER" id="PTHR11552:SF158">
    <property type="entry name" value="GH23626P-RELATED"/>
    <property type="match status" value="1"/>
</dbReference>
<dbReference type="SUPFAM" id="SSF51905">
    <property type="entry name" value="FAD/NAD(P)-binding domain"/>
    <property type="match status" value="1"/>
</dbReference>
<dbReference type="GO" id="GO:0050660">
    <property type="term" value="F:flavin adenine dinucleotide binding"/>
    <property type="evidence" value="ECO:0007669"/>
    <property type="project" value="InterPro"/>
</dbReference>
<feature type="active site" description="Proton donor" evidence="2">
    <location>
        <position position="564"/>
    </location>
</feature>
<dbReference type="InterPro" id="IPR000172">
    <property type="entry name" value="GMC_OxRdtase_N"/>
</dbReference>
<feature type="binding site" evidence="3">
    <location>
        <position position="288"/>
    </location>
    <ligand>
        <name>FAD</name>
        <dbReference type="ChEBI" id="CHEBI:57692"/>
    </ligand>
</feature>
<feature type="signal peptide" evidence="4">
    <location>
        <begin position="1"/>
        <end position="19"/>
    </location>
</feature>
<dbReference type="InterPro" id="IPR036188">
    <property type="entry name" value="FAD/NAD-bd_sf"/>
</dbReference>